<evidence type="ECO:0000313" key="2">
    <source>
        <dbReference type="EMBL" id="UJO24169.1"/>
    </source>
</evidence>
<keyword evidence="3" id="KW-1185">Reference proteome</keyword>
<dbReference type="EMBL" id="CP090174">
    <property type="protein sequence ID" value="UJO24169.1"/>
    <property type="molecule type" value="Genomic_DNA"/>
</dbReference>
<dbReference type="KEGG" id="ffu:CLAFUR5_13581"/>
<evidence type="ECO:0008006" key="4">
    <source>
        <dbReference type="Google" id="ProtNLM"/>
    </source>
</evidence>
<evidence type="ECO:0000313" key="3">
    <source>
        <dbReference type="Proteomes" id="UP000756132"/>
    </source>
</evidence>
<organism evidence="2 3">
    <name type="scientific">Passalora fulva</name>
    <name type="common">Tomato leaf mold</name>
    <name type="synonym">Cladosporium fulvum</name>
    <dbReference type="NCBI Taxonomy" id="5499"/>
    <lineage>
        <taxon>Eukaryota</taxon>
        <taxon>Fungi</taxon>
        <taxon>Dikarya</taxon>
        <taxon>Ascomycota</taxon>
        <taxon>Pezizomycotina</taxon>
        <taxon>Dothideomycetes</taxon>
        <taxon>Dothideomycetidae</taxon>
        <taxon>Mycosphaerellales</taxon>
        <taxon>Mycosphaerellaceae</taxon>
        <taxon>Fulvia</taxon>
    </lineage>
</organism>
<sequence>MTLDEGSLQAKYDLVNLSVITSTQISSRTLAVLAQFSPSGHEIENNDPATIAAAGNNNGRPVIVALTARANATNKLISIVEIAKRELTSKKVKCFQYNALGSEIVEIERKSKSGNDESESDDAFETMGAVPLSEKKKRSMPVMTVYLAITPIRELRLAYGEQT</sequence>
<proteinExistence type="predicted"/>
<dbReference type="GeneID" id="71993459"/>
<reference evidence="2" key="2">
    <citation type="journal article" date="2022" name="Microb. Genom.">
        <title>A chromosome-scale genome assembly of the tomato pathogen Cladosporium fulvum reveals a compartmentalized genome architecture and the presence of a dispensable chromosome.</title>
        <authorList>
            <person name="Zaccaron A.Z."/>
            <person name="Chen L.H."/>
            <person name="Samaras A."/>
            <person name="Stergiopoulos I."/>
        </authorList>
    </citation>
    <scope>NUCLEOTIDE SEQUENCE</scope>
    <source>
        <strain evidence="2">Race5_Kim</strain>
    </source>
</reference>
<dbReference type="RefSeq" id="XP_047768535.1">
    <property type="nucleotide sequence ID" value="XM_047912729.1"/>
</dbReference>
<evidence type="ECO:0000256" key="1">
    <source>
        <dbReference type="SAM" id="MobiDB-lite"/>
    </source>
</evidence>
<name>A0A9Q8PKQ2_PASFU</name>
<reference evidence="2" key="1">
    <citation type="submission" date="2021-12" db="EMBL/GenBank/DDBJ databases">
        <authorList>
            <person name="Zaccaron A."/>
            <person name="Stergiopoulos I."/>
        </authorList>
    </citation>
    <scope>NUCLEOTIDE SEQUENCE</scope>
    <source>
        <strain evidence="2">Race5_Kim</strain>
    </source>
</reference>
<protein>
    <recommendedName>
        <fullName evidence="4">DNA/RNA-binding protein Alba-like domain-containing protein</fullName>
    </recommendedName>
</protein>
<gene>
    <name evidence="2" type="ORF">CLAFUR5_13581</name>
</gene>
<dbReference type="AlphaFoldDB" id="A0A9Q8PKQ2"/>
<dbReference type="Proteomes" id="UP000756132">
    <property type="component" value="Chromosome 12"/>
</dbReference>
<feature type="region of interest" description="Disordered" evidence="1">
    <location>
        <begin position="109"/>
        <end position="130"/>
    </location>
</feature>
<accession>A0A9Q8PKQ2</accession>
<dbReference type="OrthoDB" id="424402at2759"/>